<name>A0A812PY84_SYMPI</name>
<feature type="compositionally biased region" description="Acidic residues" evidence="1">
    <location>
        <begin position="66"/>
        <end position="86"/>
    </location>
</feature>
<feature type="region of interest" description="Disordered" evidence="1">
    <location>
        <begin position="1"/>
        <end position="27"/>
    </location>
</feature>
<gene>
    <name evidence="2" type="ORF">SPIL2461_LOCUS9117</name>
</gene>
<proteinExistence type="predicted"/>
<feature type="compositionally biased region" description="Basic residues" evidence="1">
    <location>
        <begin position="1"/>
        <end position="12"/>
    </location>
</feature>
<comment type="caution">
    <text evidence="2">The sequence shown here is derived from an EMBL/GenBank/DDBJ whole genome shotgun (WGS) entry which is preliminary data.</text>
</comment>
<dbReference type="AlphaFoldDB" id="A0A812PY84"/>
<dbReference type="EMBL" id="CAJNIZ010015570">
    <property type="protein sequence ID" value="CAE7374997.1"/>
    <property type="molecule type" value="Genomic_DNA"/>
</dbReference>
<evidence type="ECO:0000313" key="3">
    <source>
        <dbReference type="Proteomes" id="UP000649617"/>
    </source>
</evidence>
<feature type="non-terminal residue" evidence="2">
    <location>
        <position position="1"/>
    </location>
</feature>
<evidence type="ECO:0000256" key="1">
    <source>
        <dbReference type="SAM" id="MobiDB-lite"/>
    </source>
</evidence>
<protein>
    <submittedName>
        <fullName evidence="2">Uncharacterized protein</fullName>
    </submittedName>
</protein>
<organism evidence="2 3">
    <name type="scientific">Symbiodinium pilosum</name>
    <name type="common">Dinoflagellate</name>
    <dbReference type="NCBI Taxonomy" id="2952"/>
    <lineage>
        <taxon>Eukaryota</taxon>
        <taxon>Sar</taxon>
        <taxon>Alveolata</taxon>
        <taxon>Dinophyceae</taxon>
        <taxon>Suessiales</taxon>
        <taxon>Symbiodiniaceae</taxon>
        <taxon>Symbiodinium</taxon>
    </lineage>
</organism>
<sequence>VRKLGRRRKPKRPREEQAQDDGEYVEVPVEPNGRWLWVEDEPQEEVEHNELYPTEPSGPPPQWSEEPTEAEEPEEPQETEPQEEEPSTSSSSRP</sequence>
<feature type="non-terminal residue" evidence="2">
    <location>
        <position position="94"/>
    </location>
</feature>
<keyword evidence="3" id="KW-1185">Reference proteome</keyword>
<feature type="region of interest" description="Disordered" evidence="1">
    <location>
        <begin position="41"/>
        <end position="94"/>
    </location>
</feature>
<evidence type="ECO:0000313" key="2">
    <source>
        <dbReference type="EMBL" id="CAE7374997.1"/>
    </source>
</evidence>
<dbReference type="Proteomes" id="UP000649617">
    <property type="component" value="Unassembled WGS sequence"/>
</dbReference>
<reference evidence="2" key="1">
    <citation type="submission" date="2021-02" db="EMBL/GenBank/DDBJ databases">
        <authorList>
            <person name="Dougan E. K."/>
            <person name="Rhodes N."/>
            <person name="Thang M."/>
            <person name="Chan C."/>
        </authorList>
    </citation>
    <scope>NUCLEOTIDE SEQUENCE</scope>
</reference>
<accession>A0A812PY84</accession>